<protein>
    <submittedName>
        <fullName evidence="3">Methylglutaconyl-CoA hydratase</fullName>
        <ecNumber evidence="3">4.2.1.18</ecNumber>
    </submittedName>
</protein>
<reference evidence="3 4" key="1">
    <citation type="submission" date="2020-08" db="EMBL/GenBank/DDBJ databases">
        <title>Genomic Encyclopedia of Type Strains, Phase IV (KMG-IV): sequencing the most valuable type-strain genomes for metagenomic binning, comparative biology and taxonomic classification.</title>
        <authorList>
            <person name="Goeker M."/>
        </authorList>
    </citation>
    <scope>NUCLEOTIDE SEQUENCE [LARGE SCALE GENOMIC DNA]</scope>
    <source>
        <strain evidence="3 4">DSM 21458</strain>
    </source>
</reference>
<name>A0A841HTE6_9DEIO</name>
<comment type="similarity">
    <text evidence="1 2">Belongs to the enoyl-CoA hydratase/isomerase family.</text>
</comment>
<evidence type="ECO:0000256" key="1">
    <source>
        <dbReference type="ARBA" id="ARBA00005254"/>
    </source>
</evidence>
<dbReference type="PANTHER" id="PTHR42964:SF1">
    <property type="entry name" value="POLYKETIDE BIOSYNTHESIS ENOYL-COA HYDRATASE PKSH-RELATED"/>
    <property type="match status" value="1"/>
</dbReference>
<dbReference type="Gene3D" id="3.90.226.10">
    <property type="entry name" value="2-enoyl-CoA Hydratase, Chain A, domain 1"/>
    <property type="match status" value="1"/>
</dbReference>
<comment type="caution">
    <text evidence="3">The sequence shown here is derived from an EMBL/GenBank/DDBJ whole genome shotgun (WGS) entry which is preliminary data.</text>
</comment>
<dbReference type="InterPro" id="IPR001753">
    <property type="entry name" value="Enoyl-CoA_hydra/iso"/>
</dbReference>
<dbReference type="Pfam" id="PF00378">
    <property type="entry name" value="ECH_1"/>
    <property type="match status" value="1"/>
</dbReference>
<gene>
    <name evidence="3" type="ORF">HNR42_000039</name>
</gene>
<organism evidence="3 4">
    <name type="scientific">Deinobacterium chartae</name>
    <dbReference type="NCBI Taxonomy" id="521158"/>
    <lineage>
        <taxon>Bacteria</taxon>
        <taxon>Thermotogati</taxon>
        <taxon>Deinococcota</taxon>
        <taxon>Deinococci</taxon>
        <taxon>Deinococcales</taxon>
        <taxon>Deinococcaceae</taxon>
        <taxon>Deinobacterium</taxon>
    </lineage>
</organism>
<keyword evidence="3" id="KW-0456">Lyase</keyword>
<dbReference type="EC" id="4.2.1.18" evidence="3"/>
<dbReference type="Proteomes" id="UP000569951">
    <property type="component" value="Unassembled WGS sequence"/>
</dbReference>
<dbReference type="CDD" id="cd06558">
    <property type="entry name" value="crotonase-like"/>
    <property type="match status" value="1"/>
</dbReference>
<dbReference type="InterPro" id="IPR018376">
    <property type="entry name" value="Enoyl-CoA_hyd/isom_CS"/>
</dbReference>
<dbReference type="PANTHER" id="PTHR42964">
    <property type="entry name" value="ENOYL-COA HYDRATASE"/>
    <property type="match status" value="1"/>
</dbReference>
<dbReference type="PROSITE" id="PS00166">
    <property type="entry name" value="ENOYL_COA_HYDRATASE"/>
    <property type="match status" value="1"/>
</dbReference>
<dbReference type="RefSeq" id="WP_183983297.1">
    <property type="nucleotide sequence ID" value="NZ_JACHHG010000001.1"/>
</dbReference>
<accession>A0A841HTE6</accession>
<dbReference type="AlphaFoldDB" id="A0A841HTE6"/>
<evidence type="ECO:0000313" key="4">
    <source>
        <dbReference type="Proteomes" id="UP000569951"/>
    </source>
</evidence>
<proteinExistence type="inferred from homology"/>
<keyword evidence="4" id="KW-1185">Reference proteome</keyword>
<sequence length="257" mass="26962">MEHLILERRGGVALVTLNRPEQRNALSAALITELLAAFDDLEADPAVRAVVLTGAGGVFSSGADLRALQAMGSASSEEKKRDSALLARLLQRIYTSPKPVVAALEGAAVAGGAGLASVCDVVVAGESTRIGYTEVRLGFVAAIVSVFLLRMVGEKAARELLLTGKLFPASRALEMGLISRVVPDGTALECALEVAGEIVHNSPTGLATTKELLAHLPGMGLEEGLRYAVSANAWTRTTDDLQEGVAAFFEKRSPRWG</sequence>
<dbReference type="GO" id="GO:0004490">
    <property type="term" value="F:methylglutaconyl-CoA hydratase activity"/>
    <property type="evidence" value="ECO:0007669"/>
    <property type="project" value="UniProtKB-EC"/>
</dbReference>
<evidence type="ECO:0000313" key="3">
    <source>
        <dbReference type="EMBL" id="MBB6096627.1"/>
    </source>
</evidence>
<evidence type="ECO:0000256" key="2">
    <source>
        <dbReference type="RuleBase" id="RU003707"/>
    </source>
</evidence>
<dbReference type="EMBL" id="JACHHG010000001">
    <property type="protein sequence ID" value="MBB6096627.1"/>
    <property type="molecule type" value="Genomic_DNA"/>
</dbReference>
<dbReference type="InterPro" id="IPR014748">
    <property type="entry name" value="Enoyl-CoA_hydra_C"/>
</dbReference>
<dbReference type="InterPro" id="IPR029045">
    <property type="entry name" value="ClpP/crotonase-like_dom_sf"/>
</dbReference>
<dbReference type="InterPro" id="IPR051683">
    <property type="entry name" value="Enoyl-CoA_Hydratase/Isomerase"/>
</dbReference>
<dbReference type="Gene3D" id="1.10.12.10">
    <property type="entry name" value="Lyase 2-enoyl-coa Hydratase, Chain A, domain 2"/>
    <property type="match status" value="1"/>
</dbReference>
<dbReference type="SUPFAM" id="SSF52096">
    <property type="entry name" value="ClpP/crotonase"/>
    <property type="match status" value="1"/>
</dbReference>